<feature type="region of interest" description="Disordered" evidence="1">
    <location>
        <begin position="260"/>
        <end position="341"/>
    </location>
</feature>
<dbReference type="Pfam" id="PF14033">
    <property type="entry name" value="DUF4246"/>
    <property type="match status" value="1"/>
</dbReference>
<dbReference type="STRING" id="452589.G9NG87"/>
<keyword evidence="5" id="KW-1185">Reference proteome</keyword>
<feature type="domain" description="DUF4246" evidence="2">
    <location>
        <begin position="66"/>
        <end position="533"/>
    </location>
</feature>
<evidence type="ECO:0000313" key="5">
    <source>
        <dbReference type="Proteomes" id="UP000005426"/>
    </source>
</evidence>
<dbReference type="GeneID" id="25777574"/>
<dbReference type="InterPro" id="IPR049207">
    <property type="entry name" value="DUF4246_N"/>
</dbReference>
<dbReference type="eggNOG" id="ENOG502QQIE">
    <property type="taxonomic scope" value="Eukaryota"/>
</dbReference>
<feature type="compositionally biased region" description="Basic and acidic residues" evidence="1">
    <location>
        <begin position="267"/>
        <end position="276"/>
    </location>
</feature>
<dbReference type="OMA" id="QASSPDW"/>
<proteinExistence type="predicted"/>
<dbReference type="PANTHER" id="PTHR33119">
    <property type="entry name" value="IFI3P"/>
    <property type="match status" value="1"/>
</dbReference>
<protein>
    <submittedName>
        <fullName evidence="4">Uncharacterized protein</fullName>
    </submittedName>
</protein>
<evidence type="ECO:0000259" key="3">
    <source>
        <dbReference type="Pfam" id="PF21666"/>
    </source>
</evidence>
<evidence type="ECO:0000256" key="1">
    <source>
        <dbReference type="SAM" id="MobiDB-lite"/>
    </source>
</evidence>
<dbReference type="KEGG" id="tatv:25777574"/>
<organism evidence="4 5">
    <name type="scientific">Hypocrea atroviridis (strain ATCC 20476 / IMI 206040)</name>
    <name type="common">Trichoderma atroviride</name>
    <dbReference type="NCBI Taxonomy" id="452589"/>
    <lineage>
        <taxon>Eukaryota</taxon>
        <taxon>Fungi</taxon>
        <taxon>Dikarya</taxon>
        <taxon>Ascomycota</taxon>
        <taxon>Pezizomycotina</taxon>
        <taxon>Sordariomycetes</taxon>
        <taxon>Hypocreomycetidae</taxon>
        <taxon>Hypocreales</taxon>
        <taxon>Hypocreaceae</taxon>
        <taxon>Trichoderma</taxon>
    </lineage>
</organism>
<dbReference type="Pfam" id="PF21666">
    <property type="entry name" value="DUF4246_N"/>
    <property type="match status" value="1"/>
</dbReference>
<comment type="caution">
    <text evidence="4">The sequence shown here is derived from an EMBL/GenBank/DDBJ whole genome shotgun (WGS) entry which is preliminary data.</text>
</comment>
<dbReference type="InterPro" id="IPR049192">
    <property type="entry name" value="DUF4246_C"/>
</dbReference>
<accession>G9NG87</accession>
<feature type="domain" description="DUF4246" evidence="3">
    <location>
        <begin position="1"/>
        <end position="29"/>
    </location>
</feature>
<dbReference type="OrthoDB" id="415532at2759"/>
<feature type="compositionally biased region" description="Basic and acidic residues" evidence="1">
    <location>
        <begin position="331"/>
        <end position="341"/>
    </location>
</feature>
<dbReference type="PANTHER" id="PTHR33119:SF1">
    <property type="entry name" value="FE2OG DIOXYGENASE DOMAIN-CONTAINING PROTEIN"/>
    <property type="match status" value="1"/>
</dbReference>
<dbReference type="InterPro" id="IPR025340">
    <property type="entry name" value="DUF4246"/>
</dbReference>
<dbReference type="HOGENOM" id="CLU_012066_2_0_1"/>
<dbReference type="AlphaFoldDB" id="G9NG87"/>
<dbReference type="EMBL" id="ABDG02000014">
    <property type="protein sequence ID" value="EHK50299.1"/>
    <property type="molecule type" value="Genomic_DNA"/>
</dbReference>
<evidence type="ECO:0000313" key="4">
    <source>
        <dbReference type="EMBL" id="EHK50299.1"/>
    </source>
</evidence>
<gene>
    <name evidence="4" type="ORF">TRIATDRAFT_211641</name>
</gene>
<sequence>MNIMEQLTDKENWHNMIFNDEIVNQWRKEALEQPNRVYWKQATDNKGADACIDYLPRPPGIMDVPTFDYCVKELRNKAKYYVETGIIPTLEASAAVAKSDVLVSVSLQAELQKAFNKLKLDQSSRPNWHPKPNDQLLDLVHPSMYPLVYGRTRVLQDEVVGTTDAINKWAGKGEAIAKDTRNPSLEEHRYLPPVPYWSNTYQWLPANVKFMEDGTVKFTSYINNLHPQKYPQIYRTIEKLVEAALPAWDQCLLLPLKGGTKSGAGRTEPRFPKQDLCDEVSGIWDPSSPPPLDDVDEDDGEDGNEDDDESDDESEEEEEEEEEEEDDDEDPAIREWKETRNPVHPRVPEFEDIDYTPRDNIRLANKFRKTGLQVIVKMVSIELTPEKPEFPAGEWHVDGQMNEHICATALYCVDSENIAPSDIHFRMQTLPYIGNDYKTITNNTCSWLERTHGTRLRIFGGAQCLQMYGAVQMQEGRLLTYPNVFQHKESSIKLKDPSKPGTRHLISLRLVDPSMRIISTANVPPQQRNWWLDAVSRQPLYSDGSTLANLPPDLVAILEQKYVSGGELPVEILDMVRAHLYNNESFLPMMEEEARKHRAELLQERIEHHTRAWLSWDDTHYYHFRD</sequence>
<feature type="compositionally biased region" description="Acidic residues" evidence="1">
    <location>
        <begin position="293"/>
        <end position="330"/>
    </location>
</feature>
<reference evidence="4 5" key="1">
    <citation type="journal article" date="2011" name="Genome Biol.">
        <title>Comparative genome sequence analysis underscores mycoparasitism as the ancestral life style of Trichoderma.</title>
        <authorList>
            <person name="Kubicek C.P."/>
            <person name="Herrera-Estrella A."/>
            <person name="Seidl-Seiboth V."/>
            <person name="Martinez D.A."/>
            <person name="Druzhinina I.S."/>
            <person name="Thon M."/>
            <person name="Zeilinger S."/>
            <person name="Casas-Flores S."/>
            <person name="Horwitz B.A."/>
            <person name="Mukherjee P.K."/>
            <person name="Mukherjee M."/>
            <person name="Kredics L."/>
            <person name="Alcaraz L.D."/>
            <person name="Aerts A."/>
            <person name="Antal Z."/>
            <person name="Atanasova L."/>
            <person name="Cervantes-Badillo M.G."/>
            <person name="Challacombe J."/>
            <person name="Chertkov O."/>
            <person name="McCluskey K."/>
            <person name="Coulpier F."/>
            <person name="Deshpande N."/>
            <person name="von Doehren H."/>
            <person name="Ebbole D.J."/>
            <person name="Esquivel-Naranjo E.U."/>
            <person name="Fekete E."/>
            <person name="Flipphi M."/>
            <person name="Glaser F."/>
            <person name="Gomez-Rodriguez E.Y."/>
            <person name="Gruber S."/>
            <person name="Han C."/>
            <person name="Henrissat B."/>
            <person name="Hermosa R."/>
            <person name="Hernandez-Onate M."/>
            <person name="Karaffa L."/>
            <person name="Kosti I."/>
            <person name="Le Crom S."/>
            <person name="Lindquist E."/>
            <person name="Lucas S."/>
            <person name="Luebeck M."/>
            <person name="Luebeck P.S."/>
            <person name="Margeot A."/>
            <person name="Metz B."/>
            <person name="Misra M."/>
            <person name="Nevalainen H."/>
            <person name="Omann M."/>
            <person name="Packer N."/>
            <person name="Perrone G."/>
            <person name="Uresti-Rivera E.E."/>
            <person name="Salamov A."/>
            <person name="Schmoll M."/>
            <person name="Seiboth B."/>
            <person name="Shapiro H."/>
            <person name="Sukno S."/>
            <person name="Tamayo-Ramos J.A."/>
            <person name="Tisch D."/>
            <person name="Wiest A."/>
            <person name="Wilkinson H.H."/>
            <person name="Zhang M."/>
            <person name="Coutinho P.M."/>
            <person name="Kenerley C.M."/>
            <person name="Monte E."/>
            <person name="Baker S.E."/>
            <person name="Grigoriev I.V."/>
        </authorList>
    </citation>
    <scope>NUCLEOTIDE SEQUENCE [LARGE SCALE GENOMIC DNA]</scope>
    <source>
        <strain evidence="5">ATCC 20476 / IMI 206040</strain>
    </source>
</reference>
<name>G9NG87_HYPAI</name>
<dbReference type="Proteomes" id="UP000005426">
    <property type="component" value="Unassembled WGS sequence"/>
</dbReference>
<evidence type="ECO:0000259" key="2">
    <source>
        <dbReference type="Pfam" id="PF14033"/>
    </source>
</evidence>